<evidence type="ECO:0008006" key="3">
    <source>
        <dbReference type="Google" id="ProtNLM"/>
    </source>
</evidence>
<dbReference type="OrthoDB" id="5080335at2759"/>
<name>A0A9P4Y5B1_CRYP1</name>
<protein>
    <recommendedName>
        <fullName evidence="3">Reverse transcriptase Ty1/copia-type domain-containing protein</fullName>
    </recommendedName>
</protein>
<dbReference type="Proteomes" id="UP000803844">
    <property type="component" value="Unassembled WGS sequence"/>
</dbReference>
<dbReference type="AlphaFoldDB" id="A0A9P4Y5B1"/>
<evidence type="ECO:0000313" key="1">
    <source>
        <dbReference type="EMBL" id="KAF3766632.1"/>
    </source>
</evidence>
<gene>
    <name evidence="1" type="ORF">M406DRAFT_254113</name>
</gene>
<accession>A0A9P4Y5B1</accession>
<dbReference type="RefSeq" id="XP_040777593.1">
    <property type="nucleotide sequence ID" value="XM_040916939.1"/>
</dbReference>
<feature type="non-terminal residue" evidence="1">
    <location>
        <position position="1"/>
    </location>
</feature>
<evidence type="ECO:0000313" key="2">
    <source>
        <dbReference type="Proteomes" id="UP000803844"/>
    </source>
</evidence>
<reference evidence="1" key="1">
    <citation type="journal article" date="2020" name="Phytopathology">
        <title>Genome sequence of the chestnut blight fungus Cryphonectria parasitica EP155: A fundamental resource for an archetypical invasive plant pathogen.</title>
        <authorList>
            <person name="Crouch J.A."/>
            <person name="Dawe A."/>
            <person name="Aerts A."/>
            <person name="Barry K."/>
            <person name="Churchill A.C.L."/>
            <person name="Grimwood J."/>
            <person name="Hillman B."/>
            <person name="Milgroom M.G."/>
            <person name="Pangilinan J."/>
            <person name="Smith M."/>
            <person name="Salamov A."/>
            <person name="Schmutz J."/>
            <person name="Yadav J."/>
            <person name="Grigoriev I.V."/>
            <person name="Nuss D."/>
        </authorList>
    </citation>
    <scope>NUCLEOTIDE SEQUENCE</scope>
    <source>
        <strain evidence="1">EP155</strain>
    </source>
</reference>
<keyword evidence="2" id="KW-1185">Reference proteome</keyword>
<proteinExistence type="predicted"/>
<dbReference type="GeneID" id="63834068"/>
<dbReference type="EMBL" id="MU032346">
    <property type="protein sequence ID" value="KAF3766632.1"/>
    <property type="molecule type" value="Genomic_DNA"/>
</dbReference>
<sequence>LKWIYRYKLDKNSYLTSFKARICIQGNLQKASNLQNTYAATLAVRSFRILIAVAAYFDLEIN</sequence>
<comment type="caution">
    <text evidence="1">The sequence shown here is derived from an EMBL/GenBank/DDBJ whole genome shotgun (WGS) entry which is preliminary data.</text>
</comment>
<organism evidence="1 2">
    <name type="scientific">Cryphonectria parasitica (strain ATCC 38755 / EP155)</name>
    <dbReference type="NCBI Taxonomy" id="660469"/>
    <lineage>
        <taxon>Eukaryota</taxon>
        <taxon>Fungi</taxon>
        <taxon>Dikarya</taxon>
        <taxon>Ascomycota</taxon>
        <taxon>Pezizomycotina</taxon>
        <taxon>Sordariomycetes</taxon>
        <taxon>Sordariomycetidae</taxon>
        <taxon>Diaporthales</taxon>
        <taxon>Cryphonectriaceae</taxon>
        <taxon>Cryphonectria-Endothia species complex</taxon>
        <taxon>Cryphonectria</taxon>
    </lineage>
</organism>